<dbReference type="SUPFAM" id="SSF53756">
    <property type="entry name" value="UDP-Glycosyltransferase/glycogen phosphorylase"/>
    <property type="match status" value="1"/>
</dbReference>
<dbReference type="OrthoDB" id="7847955at2"/>
<evidence type="ECO:0000313" key="4">
    <source>
        <dbReference type="EMBL" id="SMF87328.1"/>
    </source>
</evidence>
<reference evidence="4 5" key="1">
    <citation type="submission" date="2017-04" db="EMBL/GenBank/DDBJ databases">
        <authorList>
            <person name="Afonso C.L."/>
            <person name="Miller P.J."/>
            <person name="Scott M.A."/>
            <person name="Spackman E."/>
            <person name="Goraichik I."/>
            <person name="Dimitrov K.M."/>
            <person name="Suarez D.L."/>
            <person name="Swayne D.E."/>
        </authorList>
    </citation>
    <scope>NUCLEOTIDE SEQUENCE [LARGE SCALE GENOMIC DNA]</scope>
    <source>
        <strain evidence="4 5">A2P</strain>
    </source>
</reference>
<dbReference type="Pfam" id="PF13439">
    <property type="entry name" value="Glyco_transf_4"/>
    <property type="match status" value="1"/>
</dbReference>
<feature type="compositionally biased region" description="Polar residues" evidence="1">
    <location>
        <begin position="1"/>
        <end position="10"/>
    </location>
</feature>
<sequence length="387" mass="41030">MLLPLTSAQRKQPLAEPPPEPPYVLMTADSVGGVWTYALDLSRDLAGQGTRVTLAVLGPSPHPDQVAAAAAVDGLELIDTGQALDWTAPDEAAVRRTAKALGDLAARLGPDVVHLNSPALAADAGFTMPVVGVCHSCMASWWAAVRGGEMPEDFRWRTELLRRGYQACDVLVAPSAAFAEATADLYGVAPPVVVHNGRYVRKAGPRRGAMGRERFVFTAGRLWDSGKNVELLDAAAKLLDVPVFAAGPLESPTGHRVGLTTAKALGRLDGASVAGWMARAPVFASLPLYEPFGLTVLEAAQAGCALVLSDIASFRELWDGAAIFADPGDAKALAGTLRRLLDDPLEARRLGTAARRRAARYDMDRLTAGMLDVYRSVTHPVRSEVIA</sequence>
<proteinExistence type="predicted"/>
<evidence type="ECO:0000259" key="2">
    <source>
        <dbReference type="Pfam" id="PF00534"/>
    </source>
</evidence>
<accession>A0A1X7HJN9</accession>
<dbReference type="InterPro" id="IPR028098">
    <property type="entry name" value="Glyco_trans_4-like_N"/>
</dbReference>
<feature type="domain" description="Glycosyl transferase family 1" evidence="2">
    <location>
        <begin position="263"/>
        <end position="357"/>
    </location>
</feature>
<dbReference type="STRING" id="286727.SAMN02982917_6240"/>
<keyword evidence="4" id="KW-0808">Transferase</keyword>
<dbReference type="Pfam" id="PF00534">
    <property type="entry name" value="Glycos_transf_1"/>
    <property type="match status" value="1"/>
</dbReference>
<evidence type="ECO:0000256" key="1">
    <source>
        <dbReference type="SAM" id="MobiDB-lite"/>
    </source>
</evidence>
<dbReference type="GO" id="GO:0016757">
    <property type="term" value="F:glycosyltransferase activity"/>
    <property type="evidence" value="ECO:0007669"/>
    <property type="project" value="InterPro"/>
</dbReference>
<gene>
    <name evidence="4" type="ORF">SAMN02982917_6240</name>
</gene>
<dbReference type="InterPro" id="IPR050194">
    <property type="entry name" value="Glycosyltransferase_grp1"/>
</dbReference>
<dbReference type="PANTHER" id="PTHR45947">
    <property type="entry name" value="SULFOQUINOVOSYL TRANSFERASE SQD2"/>
    <property type="match status" value="1"/>
</dbReference>
<name>A0A1X7HJN9_9PROT</name>
<evidence type="ECO:0000313" key="5">
    <source>
        <dbReference type="Proteomes" id="UP000192936"/>
    </source>
</evidence>
<dbReference type="EMBL" id="FXAK01000008">
    <property type="protein sequence ID" value="SMF87328.1"/>
    <property type="molecule type" value="Genomic_DNA"/>
</dbReference>
<feature type="domain" description="Glycosyltransferase subfamily 4-like N-terminal" evidence="3">
    <location>
        <begin position="31"/>
        <end position="197"/>
    </location>
</feature>
<dbReference type="Proteomes" id="UP000192936">
    <property type="component" value="Unassembled WGS sequence"/>
</dbReference>
<feature type="region of interest" description="Disordered" evidence="1">
    <location>
        <begin position="1"/>
        <end position="21"/>
    </location>
</feature>
<dbReference type="Gene3D" id="3.40.50.2000">
    <property type="entry name" value="Glycogen Phosphorylase B"/>
    <property type="match status" value="2"/>
</dbReference>
<protein>
    <submittedName>
        <fullName evidence="4">Glycosyltransferase involved in cell wall bisynthesis</fullName>
    </submittedName>
</protein>
<organism evidence="4 5">
    <name type="scientific">Azospirillum oryzae</name>
    <dbReference type="NCBI Taxonomy" id="286727"/>
    <lineage>
        <taxon>Bacteria</taxon>
        <taxon>Pseudomonadati</taxon>
        <taxon>Pseudomonadota</taxon>
        <taxon>Alphaproteobacteria</taxon>
        <taxon>Rhodospirillales</taxon>
        <taxon>Azospirillaceae</taxon>
        <taxon>Azospirillum</taxon>
    </lineage>
</organism>
<dbReference type="PANTHER" id="PTHR45947:SF3">
    <property type="entry name" value="SULFOQUINOVOSYL TRANSFERASE SQD2"/>
    <property type="match status" value="1"/>
</dbReference>
<evidence type="ECO:0000259" key="3">
    <source>
        <dbReference type="Pfam" id="PF13439"/>
    </source>
</evidence>
<dbReference type="InterPro" id="IPR001296">
    <property type="entry name" value="Glyco_trans_1"/>
</dbReference>
<dbReference type="AlphaFoldDB" id="A0A1X7HJN9"/>
<dbReference type="CDD" id="cd03801">
    <property type="entry name" value="GT4_PimA-like"/>
    <property type="match status" value="1"/>
</dbReference>